<proteinExistence type="predicted"/>
<accession>A0A915HQB5</accession>
<dbReference type="AlphaFoldDB" id="A0A915HQB5"/>
<protein>
    <submittedName>
        <fullName evidence="2">Uncharacterized protein</fullName>
    </submittedName>
</protein>
<dbReference type="Proteomes" id="UP000887565">
    <property type="component" value="Unplaced"/>
</dbReference>
<name>A0A915HQB5_ROMCU</name>
<evidence type="ECO:0000313" key="2">
    <source>
        <dbReference type="WBParaSite" id="nRc.2.0.1.t03909-RA"/>
    </source>
</evidence>
<reference evidence="2" key="1">
    <citation type="submission" date="2022-11" db="UniProtKB">
        <authorList>
            <consortium name="WormBaseParasite"/>
        </authorList>
    </citation>
    <scope>IDENTIFICATION</scope>
</reference>
<keyword evidence="1" id="KW-1185">Reference proteome</keyword>
<evidence type="ECO:0000313" key="1">
    <source>
        <dbReference type="Proteomes" id="UP000887565"/>
    </source>
</evidence>
<dbReference type="WBParaSite" id="nRc.2.0.1.t03909-RA">
    <property type="protein sequence ID" value="nRc.2.0.1.t03909-RA"/>
    <property type="gene ID" value="nRc.2.0.1.g03909"/>
</dbReference>
<organism evidence="1 2">
    <name type="scientific">Romanomermis culicivorax</name>
    <name type="common">Nematode worm</name>
    <dbReference type="NCBI Taxonomy" id="13658"/>
    <lineage>
        <taxon>Eukaryota</taxon>
        <taxon>Metazoa</taxon>
        <taxon>Ecdysozoa</taxon>
        <taxon>Nematoda</taxon>
        <taxon>Enoplea</taxon>
        <taxon>Dorylaimia</taxon>
        <taxon>Mermithida</taxon>
        <taxon>Mermithoidea</taxon>
        <taxon>Mermithidae</taxon>
        <taxon>Romanomermis</taxon>
    </lineage>
</organism>
<sequence length="34" mass="3765">MDGLELALKCSSLLMRTMSKLQETSTAAVAPRRR</sequence>